<dbReference type="AlphaFoldDB" id="A0A2D0NE83"/>
<comment type="caution">
    <text evidence="2">The sequence shown here is derived from an EMBL/GenBank/DDBJ whole genome shotgun (WGS) entry which is preliminary data.</text>
</comment>
<keyword evidence="2" id="KW-0413">Isomerase</keyword>
<dbReference type="PANTHER" id="PTHR12110">
    <property type="entry name" value="HYDROXYPYRUVATE ISOMERASE"/>
    <property type="match status" value="1"/>
</dbReference>
<dbReference type="InterPro" id="IPR036237">
    <property type="entry name" value="Xyl_isomerase-like_sf"/>
</dbReference>
<organism evidence="2 3">
    <name type="scientific">Flavilitoribacter nigricans (strain ATCC 23147 / DSM 23189 / NBRC 102662 / NCIMB 1420 / SS-2)</name>
    <name type="common">Lewinella nigricans</name>
    <dbReference type="NCBI Taxonomy" id="1122177"/>
    <lineage>
        <taxon>Bacteria</taxon>
        <taxon>Pseudomonadati</taxon>
        <taxon>Bacteroidota</taxon>
        <taxon>Saprospiria</taxon>
        <taxon>Saprospirales</taxon>
        <taxon>Lewinellaceae</taxon>
        <taxon>Flavilitoribacter</taxon>
    </lineage>
</organism>
<protein>
    <submittedName>
        <fullName evidence="2">Xylose isomerase</fullName>
    </submittedName>
</protein>
<dbReference type="Pfam" id="PF01261">
    <property type="entry name" value="AP_endonuc_2"/>
    <property type="match status" value="1"/>
</dbReference>
<sequence>MNRRKFIHNSMGAAAMVTLGSAAPGAFSPKKPLNKKSLKFGMIKEDLSVLEKFKLVKSLGFDGVELDSPNDLNEKEILEARDKTGLKIPGVVNSVHWRKPMSDPDPKVRAECTQSMIDALEKCKLYGGTTVLLVPGVVNENVRYDEAWERSTAEIKKILPTAEKTGIKIAIENVWNNFLISPMEAAQYIDQFDSEMIGWYFDVGNIVRYGWPDQWVHILGKRILKVDIKEYSRTKQKEEGIWEGFKVKLGEGDSDWPRVNKALKAVGYSGWGSAEVAGGDRERLKEISERMDDVYSR</sequence>
<dbReference type="OrthoDB" id="9782669at2"/>
<dbReference type="EMBL" id="PDUD01000019">
    <property type="protein sequence ID" value="PHN06083.1"/>
    <property type="molecule type" value="Genomic_DNA"/>
</dbReference>
<dbReference type="InterPro" id="IPR050312">
    <property type="entry name" value="IolE/XylAMocC-like"/>
</dbReference>
<proteinExistence type="predicted"/>
<evidence type="ECO:0000313" key="3">
    <source>
        <dbReference type="Proteomes" id="UP000223913"/>
    </source>
</evidence>
<dbReference type="RefSeq" id="WP_099150677.1">
    <property type="nucleotide sequence ID" value="NZ_PDUD01000019.1"/>
</dbReference>
<accession>A0A2D0NE83</accession>
<reference evidence="2 3" key="1">
    <citation type="submission" date="2017-10" db="EMBL/GenBank/DDBJ databases">
        <title>The draft genome sequence of Lewinella nigricans NBRC 102662.</title>
        <authorList>
            <person name="Wang K."/>
        </authorList>
    </citation>
    <scope>NUCLEOTIDE SEQUENCE [LARGE SCALE GENOMIC DNA]</scope>
    <source>
        <strain evidence="2 3">NBRC 102662</strain>
    </source>
</reference>
<dbReference type="InterPro" id="IPR013022">
    <property type="entry name" value="Xyl_isomerase-like_TIM-brl"/>
</dbReference>
<gene>
    <name evidence="2" type="ORF">CRP01_14025</name>
</gene>
<feature type="domain" description="Xylose isomerase-like TIM barrel" evidence="1">
    <location>
        <begin position="53"/>
        <end position="282"/>
    </location>
</feature>
<dbReference type="SUPFAM" id="SSF51658">
    <property type="entry name" value="Xylose isomerase-like"/>
    <property type="match status" value="1"/>
</dbReference>
<evidence type="ECO:0000313" key="2">
    <source>
        <dbReference type="EMBL" id="PHN06083.1"/>
    </source>
</evidence>
<dbReference type="Proteomes" id="UP000223913">
    <property type="component" value="Unassembled WGS sequence"/>
</dbReference>
<evidence type="ECO:0000259" key="1">
    <source>
        <dbReference type="Pfam" id="PF01261"/>
    </source>
</evidence>
<keyword evidence="3" id="KW-1185">Reference proteome</keyword>
<name>A0A2D0NE83_FLAN2</name>
<dbReference type="PANTHER" id="PTHR12110:SF53">
    <property type="entry name" value="BLR5974 PROTEIN"/>
    <property type="match status" value="1"/>
</dbReference>
<dbReference type="GO" id="GO:0016853">
    <property type="term" value="F:isomerase activity"/>
    <property type="evidence" value="ECO:0007669"/>
    <property type="project" value="UniProtKB-KW"/>
</dbReference>
<dbReference type="Gene3D" id="3.20.20.150">
    <property type="entry name" value="Divalent-metal-dependent TIM barrel enzymes"/>
    <property type="match status" value="1"/>
</dbReference>